<organism evidence="2 3">
    <name type="scientific">Yoonia tamlensis</name>
    <dbReference type="NCBI Taxonomy" id="390270"/>
    <lineage>
        <taxon>Bacteria</taxon>
        <taxon>Pseudomonadati</taxon>
        <taxon>Pseudomonadota</taxon>
        <taxon>Alphaproteobacteria</taxon>
        <taxon>Rhodobacterales</taxon>
        <taxon>Paracoccaceae</taxon>
        <taxon>Yoonia</taxon>
    </lineage>
</organism>
<feature type="chain" id="PRO_5011711138" description="Nickel/cobalt transporter regulator" evidence="1">
    <location>
        <begin position="23"/>
        <end position="108"/>
    </location>
</feature>
<sequence length="108" mass="12072">MLGKTIALACSLACFSPSIAAAQCLMANTSASCVTAPVSTTPRPSPVEIGSYLERGEHSIMMNADYYGLPPVRDGWVYMRIEDDVYRVDFRTFQVLEQVTDQTNYYFR</sequence>
<dbReference type="Proteomes" id="UP000199478">
    <property type="component" value="Unassembled WGS sequence"/>
</dbReference>
<accession>A0A1I6GGC3</accession>
<proteinExistence type="predicted"/>
<dbReference type="EMBL" id="FOYP01000001">
    <property type="protein sequence ID" value="SFR41127.1"/>
    <property type="molecule type" value="Genomic_DNA"/>
</dbReference>
<dbReference type="RefSeq" id="WP_131802333.1">
    <property type="nucleotide sequence ID" value="NZ_FOYP01000001.1"/>
</dbReference>
<keyword evidence="3" id="KW-1185">Reference proteome</keyword>
<protein>
    <recommendedName>
        <fullName evidence="4">Nickel/cobalt transporter regulator</fullName>
    </recommendedName>
</protein>
<dbReference type="PROSITE" id="PS51257">
    <property type="entry name" value="PROKAR_LIPOPROTEIN"/>
    <property type="match status" value="1"/>
</dbReference>
<dbReference type="AlphaFoldDB" id="A0A1I6GGC3"/>
<dbReference type="STRING" id="390270.SAMN04488005_1605"/>
<evidence type="ECO:0000313" key="2">
    <source>
        <dbReference type="EMBL" id="SFR41127.1"/>
    </source>
</evidence>
<dbReference type="OrthoDB" id="7652095at2"/>
<reference evidence="3" key="1">
    <citation type="submission" date="2016-10" db="EMBL/GenBank/DDBJ databases">
        <authorList>
            <person name="Varghese N."/>
            <person name="Submissions S."/>
        </authorList>
    </citation>
    <scope>NUCLEOTIDE SEQUENCE [LARGE SCALE GENOMIC DNA]</scope>
    <source>
        <strain evidence="3">DSM 26879</strain>
    </source>
</reference>
<name>A0A1I6GGC3_9RHOB</name>
<gene>
    <name evidence="2" type="ORF">SAMN04488005_1605</name>
</gene>
<evidence type="ECO:0000313" key="3">
    <source>
        <dbReference type="Proteomes" id="UP000199478"/>
    </source>
</evidence>
<evidence type="ECO:0000256" key="1">
    <source>
        <dbReference type="SAM" id="SignalP"/>
    </source>
</evidence>
<evidence type="ECO:0008006" key="4">
    <source>
        <dbReference type="Google" id="ProtNLM"/>
    </source>
</evidence>
<keyword evidence="1" id="KW-0732">Signal</keyword>
<feature type="signal peptide" evidence="1">
    <location>
        <begin position="1"/>
        <end position="22"/>
    </location>
</feature>